<comment type="similarity">
    <text evidence="2 8">Belongs to the nucleobase:cation symporter-2 (NCS2) (TC 2.A.40) family. Azg-like subfamily.</text>
</comment>
<feature type="transmembrane region" description="Helical" evidence="9">
    <location>
        <begin position="95"/>
        <end position="119"/>
    </location>
</feature>
<reference evidence="10" key="1">
    <citation type="submission" date="2020-04" db="EMBL/GenBank/DDBJ databases">
        <title>A desert anoxygenic phototrophic bacterium fixes CO2 using RubisCO under aerobic conditions.</title>
        <authorList>
            <person name="Tang K."/>
        </authorList>
    </citation>
    <scope>NUCLEOTIDE SEQUENCE [LARGE SCALE GENOMIC DNA]</scope>
    <source>
        <strain evidence="10">MIMtkB3</strain>
    </source>
</reference>
<keyword evidence="4 8" id="KW-1003">Cell membrane</keyword>
<keyword evidence="3 8" id="KW-0813">Transport</keyword>
<evidence type="ECO:0000313" key="10">
    <source>
        <dbReference type="EMBL" id="QJE72760.1"/>
    </source>
</evidence>
<dbReference type="EMBL" id="CP051775">
    <property type="protein sequence ID" value="QJE72760.1"/>
    <property type="molecule type" value="Genomic_DNA"/>
</dbReference>
<feature type="transmembrane region" description="Helical" evidence="9">
    <location>
        <begin position="194"/>
        <end position="213"/>
    </location>
</feature>
<keyword evidence="6 8" id="KW-1133">Transmembrane helix</keyword>
<dbReference type="InterPro" id="IPR006043">
    <property type="entry name" value="NCS2"/>
</dbReference>
<keyword evidence="7 8" id="KW-0472">Membrane</keyword>
<evidence type="ECO:0000256" key="3">
    <source>
        <dbReference type="ARBA" id="ARBA00022448"/>
    </source>
</evidence>
<dbReference type="AlphaFoldDB" id="A0A858R5Q7"/>
<organism evidence="10 11">
    <name type="scientific">Aerophototrophica crusticola</name>
    <dbReference type="NCBI Taxonomy" id="1709002"/>
    <lineage>
        <taxon>Bacteria</taxon>
        <taxon>Pseudomonadati</taxon>
        <taxon>Pseudomonadota</taxon>
        <taxon>Alphaproteobacteria</taxon>
        <taxon>Rhodospirillales</taxon>
        <taxon>Rhodospirillaceae</taxon>
        <taxon>Aerophototrophica</taxon>
    </lineage>
</organism>
<dbReference type="InterPro" id="IPR026033">
    <property type="entry name" value="Azg-like_bact_archaea"/>
</dbReference>
<feature type="transmembrane region" description="Helical" evidence="9">
    <location>
        <begin position="49"/>
        <end position="75"/>
    </location>
</feature>
<dbReference type="KEGG" id="acru:HHL28_06350"/>
<dbReference type="GO" id="GO:0005886">
    <property type="term" value="C:plasma membrane"/>
    <property type="evidence" value="ECO:0007669"/>
    <property type="project" value="UniProtKB-SubCell"/>
</dbReference>
<evidence type="ECO:0000256" key="6">
    <source>
        <dbReference type="ARBA" id="ARBA00022989"/>
    </source>
</evidence>
<keyword evidence="11" id="KW-1185">Reference proteome</keyword>
<name>A0A858R5Q7_9PROT</name>
<feature type="transmembrane region" description="Helical" evidence="9">
    <location>
        <begin position="168"/>
        <end position="187"/>
    </location>
</feature>
<proteinExistence type="inferred from homology"/>
<evidence type="ECO:0000256" key="7">
    <source>
        <dbReference type="ARBA" id="ARBA00023136"/>
    </source>
</evidence>
<sequence length="432" mass="44442">MLESYFKLREHGTTVRTETLAGFTTFLTMAYIVFVNPQILSSTGMDQGAVFVATCVAAAVGTLVMGLVANYPIALAPGMGLNAYFAFTVVGQMGYSWQVALGAVFLSGLIFFVLTVLPVREAVVNAIPHSLKMAISAGIGLFLGIIALQNAGVVADHPVTLVTLGDVSQPKTVLAALGFVLLCALAARAVTGAVVIAILATAVVGMALGVSPFDGRIVSLPPDPSPTFLAMDIGGALSVGLVSVVFAFLFVDLFDTAGTLVGVAHRAGLMGPDGKFPRLGKALFADSTATMAGAALGTSTVTSYIESAAGTNVGGRTGLTAVVVALLFLACLFLAPLAANIPAYATAPALLYVACLMARGLTEVDWDDVTEYAPAVVTALGMPLTYSIAHGIAFGFITYAGLKVLSGRWRDAGPTVLVLAVLFVIKFAWLGH</sequence>
<feature type="transmembrane region" description="Helical" evidence="9">
    <location>
        <begin position="131"/>
        <end position="148"/>
    </location>
</feature>
<evidence type="ECO:0000256" key="4">
    <source>
        <dbReference type="ARBA" id="ARBA00022475"/>
    </source>
</evidence>
<accession>A0A858R5Q7</accession>
<feature type="transmembrane region" description="Helical" evidence="9">
    <location>
        <begin position="373"/>
        <end position="400"/>
    </location>
</feature>
<dbReference type="Pfam" id="PF00860">
    <property type="entry name" value="Xan_ur_permease"/>
    <property type="match status" value="1"/>
</dbReference>
<dbReference type="Proteomes" id="UP000501891">
    <property type="component" value="Chromosome"/>
</dbReference>
<feature type="transmembrane region" description="Helical" evidence="9">
    <location>
        <begin position="233"/>
        <end position="263"/>
    </location>
</feature>
<evidence type="ECO:0000256" key="8">
    <source>
        <dbReference type="PIRNR" id="PIRNR005353"/>
    </source>
</evidence>
<comment type="subcellular location">
    <subcellularLocation>
        <location evidence="1 8">Cell membrane</location>
        <topology evidence="1 8">Multi-pass membrane protein</topology>
    </subcellularLocation>
</comment>
<feature type="transmembrane region" description="Helical" evidence="9">
    <location>
        <begin position="317"/>
        <end position="335"/>
    </location>
</feature>
<dbReference type="PANTHER" id="PTHR43337:SF1">
    <property type="entry name" value="XANTHINE_URACIL PERMEASE C887.17-RELATED"/>
    <property type="match status" value="1"/>
</dbReference>
<evidence type="ECO:0000256" key="2">
    <source>
        <dbReference type="ARBA" id="ARBA00005697"/>
    </source>
</evidence>
<feature type="transmembrane region" description="Helical" evidence="9">
    <location>
        <begin position="412"/>
        <end position="430"/>
    </location>
</feature>
<evidence type="ECO:0000313" key="11">
    <source>
        <dbReference type="Proteomes" id="UP000501891"/>
    </source>
</evidence>
<keyword evidence="5 8" id="KW-0812">Transmembrane</keyword>
<dbReference type="InterPro" id="IPR045018">
    <property type="entry name" value="Azg-like"/>
</dbReference>
<evidence type="ECO:0000256" key="5">
    <source>
        <dbReference type="ARBA" id="ARBA00022692"/>
    </source>
</evidence>
<dbReference type="PIRSF" id="PIRSF005353">
    <property type="entry name" value="PbuG"/>
    <property type="match status" value="1"/>
</dbReference>
<protein>
    <submittedName>
        <fullName evidence="10">NCS2 family permease</fullName>
    </submittedName>
</protein>
<dbReference type="PANTHER" id="PTHR43337">
    <property type="entry name" value="XANTHINE/URACIL PERMEASE C887.17-RELATED"/>
    <property type="match status" value="1"/>
</dbReference>
<feature type="transmembrane region" description="Helical" evidence="9">
    <location>
        <begin position="342"/>
        <end position="361"/>
    </location>
</feature>
<feature type="transmembrane region" description="Helical" evidence="9">
    <location>
        <begin position="20"/>
        <end position="37"/>
    </location>
</feature>
<evidence type="ECO:0000256" key="1">
    <source>
        <dbReference type="ARBA" id="ARBA00004651"/>
    </source>
</evidence>
<dbReference type="GO" id="GO:0015207">
    <property type="term" value="F:adenine transmembrane transporter activity"/>
    <property type="evidence" value="ECO:0007669"/>
    <property type="project" value="TreeGrafter"/>
</dbReference>
<gene>
    <name evidence="10" type="ORF">HHL28_06350</name>
</gene>
<evidence type="ECO:0000256" key="9">
    <source>
        <dbReference type="SAM" id="Phobius"/>
    </source>
</evidence>